<organism evidence="1">
    <name type="scientific">Chlamydomonas leiostraca</name>
    <dbReference type="NCBI Taxonomy" id="1034604"/>
    <lineage>
        <taxon>Eukaryota</taxon>
        <taxon>Viridiplantae</taxon>
        <taxon>Chlorophyta</taxon>
        <taxon>core chlorophytes</taxon>
        <taxon>Chlorophyceae</taxon>
        <taxon>CS clade</taxon>
        <taxon>Chlamydomonadales</taxon>
        <taxon>Chlamydomonadaceae</taxon>
        <taxon>Chlamydomonas</taxon>
    </lineage>
</organism>
<evidence type="ECO:0000313" key="1">
    <source>
        <dbReference type="EMBL" id="CAD8674885.1"/>
    </source>
</evidence>
<accession>A0A7S0RE05</accession>
<proteinExistence type="predicted"/>
<dbReference type="EMBL" id="HBFB01011659">
    <property type="protein sequence ID" value="CAD8674885.1"/>
    <property type="molecule type" value="Transcribed_RNA"/>
</dbReference>
<sequence>MVVEEKVHQVVQGWKEYVEVGQEGTGVREGLGRGEGEAQVVASMVPETLAAVLVVVHVWGGRELVAVAVEAVAVEVMVVSQVAPGQVGQVVVVGREVAARVGAVQVAP</sequence>
<protein>
    <submittedName>
        <fullName evidence="1">Uncharacterized protein</fullName>
    </submittedName>
</protein>
<reference evidence="1" key="1">
    <citation type="submission" date="2021-01" db="EMBL/GenBank/DDBJ databases">
        <authorList>
            <person name="Corre E."/>
            <person name="Pelletier E."/>
            <person name="Niang G."/>
            <person name="Scheremetjew M."/>
            <person name="Finn R."/>
            <person name="Kale V."/>
            <person name="Holt S."/>
            <person name="Cochrane G."/>
            <person name="Meng A."/>
            <person name="Brown T."/>
            <person name="Cohen L."/>
        </authorList>
    </citation>
    <scope>NUCLEOTIDE SEQUENCE</scope>
    <source>
        <strain evidence="1">SAG 11-49</strain>
    </source>
</reference>
<name>A0A7S0RE05_9CHLO</name>
<gene>
    <name evidence="1" type="ORF">CLEI1391_LOCUS6599</name>
</gene>
<dbReference type="AlphaFoldDB" id="A0A7S0RE05"/>